<sequence length="160" mass="17771">MTAAGCEDDAENELDRVSNTLFVQQAASSDVFEIQVSTSAANKASTAEVRQYAQQMVSDHTQARIELKSIAAQKNITVPDSMAPEKQALRDRLSSRNGVAFDKEYMDIQVQVHEENVTMFESAAEQVPDADLRAYARSQLPILRMHLNQARQLKAATDQL</sequence>
<protein>
    <submittedName>
        <fullName evidence="2">DUF4142 domain-containing protein</fullName>
    </submittedName>
</protein>
<evidence type="ECO:0000313" key="2">
    <source>
        <dbReference type="EMBL" id="MFD2245199.1"/>
    </source>
</evidence>
<accession>A0ABW5CT56</accession>
<dbReference type="PANTHER" id="PTHR38593">
    <property type="entry name" value="BLR2558 PROTEIN"/>
    <property type="match status" value="1"/>
</dbReference>
<gene>
    <name evidence="2" type="ORF">ACFSKP_02965</name>
</gene>
<evidence type="ECO:0000313" key="3">
    <source>
        <dbReference type="Proteomes" id="UP001597374"/>
    </source>
</evidence>
<dbReference type="InterPro" id="IPR012347">
    <property type="entry name" value="Ferritin-like"/>
</dbReference>
<evidence type="ECO:0000259" key="1">
    <source>
        <dbReference type="Pfam" id="PF13628"/>
    </source>
</evidence>
<feature type="domain" description="DUF4142" evidence="1">
    <location>
        <begin position="20"/>
        <end position="153"/>
    </location>
</feature>
<organism evidence="2 3">
    <name type="scientific">Pontibacter ruber</name>
    <dbReference type="NCBI Taxonomy" id="1343895"/>
    <lineage>
        <taxon>Bacteria</taxon>
        <taxon>Pseudomonadati</taxon>
        <taxon>Bacteroidota</taxon>
        <taxon>Cytophagia</taxon>
        <taxon>Cytophagales</taxon>
        <taxon>Hymenobacteraceae</taxon>
        <taxon>Pontibacter</taxon>
    </lineage>
</organism>
<dbReference type="EMBL" id="JBHUIM010000001">
    <property type="protein sequence ID" value="MFD2245199.1"/>
    <property type="molecule type" value="Genomic_DNA"/>
</dbReference>
<dbReference type="Gene3D" id="1.20.1260.10">
    <property type="match status" value="1"/>
</dbReference>
<reference evidence="3" key="1">
    <citation type="journal article" date="2019" name="Int. J. Syst. Evol. Microbiol.">
        <title>The Global Catalogue of Microorganisms (GCM) 10K type strain sequencing project: providing services to taxonomists for standard genome sequencing and annotation.</title>
        <authorList>
            <consortium name="The Broad Institute Genomics Platform"/>
            <consortium name="The Broad Institute Genome Sequencing Center for Infectious Disease"/>
            <person name="Wu L."/>
            <person name="Ma J."/>
        </authorList>
    </citation>
    <scope>NUCLEOTIDE SEQUENCE [LARGE SCALE GENOMIC DNA]</scope>
    <source>
        <strain evidence="3">CGMCC 4.1782</strain>
    </source>
</reference>
<dbReference type="InterPro" id="IPR025419">
    <property type="entry name" value="DUF4142"/>
</dbReference>
<keyword evidence="3" id="KW-1185">Reference proteome</keyword>
<comment type="caution">
    <text evidence="2">The sequence shown here is derived from an EMBL/GenBank/DDBJ whole genome shotgun (WGS) entry which is preliminary data.</text>
</comment>
<name>A0ABW5CT56_9BACT</name>
<dbReference type="PANTHER" id="PTHR38593:SF1">
    <property type="entry name" value="BLR2558 PROTEIN"/>
    <property type="match status" value="1"/>
</dbReference>
<dbReference type="RefSeq" id="WP_377495040.1">
    <property type="nucleotide sequence ID" value="NZ_JBHUIM010000001.1"/>
</dbReference>
<proteinExistence type="predicted"/>
<dbReference type="Pfam" id="PF13628">
    <property type="entry name" value="DUF4142"/>
    <property type="match status" value="1"/>
</dbReference>
<dbReference type="Proteomes" id="UP001597374">
    <property type="component" value="Unassembled WGS sequence"/>
</dbReference>